<evidence type="ECO:0000313" key="3">
    <source>
        <dbReference type="Proteomes" id="UP001322512"/>
    </source>
</evidence>
<feature type="region of interest" description="Disordered" evidence="1">
    <location>
        <begin position="1"/>
        <end position="25"/>
    </location>
</feature>
<dbReference type="Gene3D" id="3.90.580.10">
    <property type="entry name" value="Zinc finger, CHC2-type domain"/>
    <property type="match status" value="1"/>
</dbReference>
<dbReference type="RefSeq" id="WP_232519614.1">
    <property type="nucleotide sequence ID" value="NC_014532.2"/>
</dbReference>
<organism evidence="2 3">
    <name type="scientific">Halomonas elongata (strain ATCC 33173 / DSM 2581 / NBRC 15536 / NCIMB 2198 / 1H9)</name>
    <dbReference type="NCBI Taxonomy" id="768066"/>
    <lineage>
        <taxon>Bacteria</taxon>
        <taxon>Pseudomonadati</taxon>
        <taxon>Pseudomonadota</taxon>
        <taxon>Gammaproteobacteria</taxon>
        <taxon>Oceanospirillales</taxon>
        <taxon>Halomonadaceae</taxon>
        <taxon>Halomonas</taxon>
    </lineage>
</organism>
<evidence type="ECO:0008006" key="4">
    <source>
        <dbReference type="Google" id="ProtNLM"/>
    </source>
</evidence>
<dbReference type="EMBL" id="CP139472">
    <property type="protein sequence ID" value="WPU47646.1"/>
    <property type="molecule type" value="Genomic_DNA"/>
</dbReference>
<dbReference type="InterPro" id="IPR036977">
    <property type="entry name" value="DNA_primase_Znf_CHC2"/>
</dbReference>
<accession>A0ABZ0T7S6</accession>
<dbReference type="GeneID" id="91008888"/>
<dbReference type="SUPFAM" id="SSF57783">
    <property type="entry name" value="Zinc beta-ribbon"/>
    <property type="match status" value="1"/>
</dbReference>
<name>A0ABZ0T7S6_HALED</name>
<proteinExistence type="predicted"/>
<evidence type="ECO:0000256" key="1">
    <source>
        <dbReference type="SAM" id="MobiDB-lite"/>
    </source>
</evidence>
<sequence>MVMPETKAPAPARGRAHQGRSSTSYVTTGPADVYALLDRLDKVKQTRSDAWQACCPAHDDRRPSLNVRLSGDGTILLKCWSGCGAADVVSAVGLDLKDLFPRRERDTWSKPVSPSQRWVPRDVIASLAHEALIAATGAEEAANGTIHTAEDRQRLMVAAGRLRTAAQEVGL</sequence>
<dbReference type="Proteomes" id="UP001322512">
    <property type="component" value="Chromosome"/>
</dbReference>
<protein>
    <recommendedName>
        <fullName evidence="4">Zinc finger CHC2-type domain-containing protein</fullName>
    </recommendedName>
</protein>
<reference evidence="2 3" key="1">
    <citation type="submission" date="2023-11" db="EMBL/GenBank/DDBJ databases">
        <title>MicrobeMod: A computational toolkit for identifying prokaryotic methylation and restriction-modification with nanopore sequencing.</title>
        <authorList>
            <person name="Crits-Christoph A."/>
            <person name="Kang S.C."/>
            <person name="Lee H."/>
            <person name="Ostrov N."/>
        </authorList>
    </citation>
    <scope>NUCLEOTIDE SEQUENCE [LARGE SCALE GENOMIC DNA]</scope>
    <source>
        <strain evidence="2 3">ATCC 33173</strain>
    </source>
</reference>
<evidence type="ECO:0000313" key="2">
    <source>
        <dbReference type="EMBL" id="WPU47646.1"/>
    </source>
</evidence>
<gene>
    <name evidence="2" type="ORF">SR933_01755</name>
</gene>
<keyword evidence="3" id="KW-1185">Reference proteome</keyword>